<evidence type="ECO:0000256" key="11">
    <source>
        <dbReference type="RuleBase" id="RU003750"/>
    </source>
</evidence>
<evidence type="ECO:0000256" key="10">
    <source>
        <dbReference type="ARBA" id="ARBA00051857"/>
    </source>
</evidence>
<evidence type="ECO:0000256" key="3">
    <source>
        <dbReference type="ARBA" id="ARBA00010441"/>
    </source>
</evidence>
<dbReference type="GO" id="GO:0016020">
    <property type="term" value="C:membrane"/>
    <property type="evidence" value="ECO:0007669"/>
    <property type="project" value="InterPro"/>
</dbReference>
<dbReference type="FunFam" id="1.20.120.1760:FF:000012">
    <property type="entry name" value="sn-1,2-diacylglycerol cholinephosphotransferase"/>
    <property type="match status" value="1"/>
</dbReference>
<dbReference type="Pfam" id="PF01066">
    <property type="entry name" value="CDP-OH_P_transf"/>
    <property type="match status" value="1"/>
</dbReference>
<feature type="transmembrane region" description="Helical" evidence="12">
    <location>
        <begin position="322"/>
        <end position="340"/>
    </location>
</feature>
<keyword evidence="5 12" id="KW-0812">Transmembrane</keyword>
<dbReference type="eggNOG" id="KOG2877">
    <property type="taxonomic scope" value="Eukaryota"/>
</dbReference>
<feature type="transmembrane region" description="Helical" evidence="12">
    <location>
        <begin position="260"/>
        <end position="280"/>
    </location>
</feature>
<dbReference type="PANTHER" id="PTHR10414">
    <property type="entry name" value="ETHANOLAMINEPHOSPHOTRANSFERASE"/>
    <property type="match status" value="1"/>
</dbReference>
<reference evidence="13 14" key="2">
    <citation type="journal article" date="2012" name="PLoS Pathog.">
        <title>Diverse lifestyles and strategies of plant pathogenesis encoded in the genomes of eighteen Dothideomycetes fungi.</title>
        <authorList>
            <person name="Ohm R.A."/>
            <person name="Feau N."/>
            <person name="Henrissat B."/>
            <person name="Schoch C.L."/>
            <person name="Horwitz B.A."/>
            <person name="Barry K.W."/>
            <person name="Condon B.J."/>
            <person name="Copeland A.C."/>
            <person name="Dhillon B."/>
            <person name="Glaser F."/>
            <person name="Hesse C.N."/>
            <person name="Kosti I."/>
            <person name="LaButti K."/>
            <person name="Lindquist E.A."/>
            <person name="Lucas S."/>
            <person name="Salamov A.A."/>
            <person name="Bradshaw R.E."/>
            <person name="Ciuffetti L."/>
            <person name="Hamelin R.C."/>
            <person name="Kema G.H.J."/>
            <person name="Lawrence C."/>
            <person name="Scott J.A."/>
            <person name="Spatafora J.W."/>
            <person name="Turgeon B.G."/>
            <person name="de Wit P.J.G.M."/>
            <person name="Zhong S."/>
            <person name="Goodwin S.B."/>
            <person name="Grigoriev I.V."/>
        </authorList>
    </citation>
    <scope>NUCLEOTIDE SEQUENCE [LARGE SCALE GENOMIC DNA]</scope>
    <source>
        <strain evidence="14">NZE10 / CBS 128990</strain>
    </source>
</reference>
<sequence>MYIRQEQLPRLKEYKYSGVDKSLVSRYVLKPYWWSQIIKLFPLSMAPNAITLTGFAFVIVNIFTMLYYNPNLDQNCPSWVYASWAIGLFLYQSLDAIDGSQARRTHQSGPLGELFDHGVDALNTSLEVLLFAAAMNFGQGWRTVLVLFACLLTFYVQTWDEYHTKTLTLGYVSGPVEGILTLCVVYGITAYMGGGSYWQQPMLWALGVPRYDWIPQLAYTMDFGDFYMVYGGIVLVLTLLDSANNVMAAKRKRGEDPQEALLGLIPFFASWGLIAAYLALQPNILRNHLIPFVLYAGLVNAYSVGQMITAHLTKSPFPYQNVIALPLVYGVLDSLGPVLMEKFNIGWYSSLGDGVYQVAFMFTCLGLAFGIYASFVVDVIVTICDYLDIWCLTIKHPWTAGIEESGSRHINEKKAV</sequence>
<accession>M2YJ10</accession>
<evidence type="ECO:0000313" key="13">
    <source>
        <dbReference type="EMBL" id="EME38925.1"/>
    </source>
</evidence>
<dbReference type="OrthoDB" id="196717at2759"/>
<dbReference type="OMA" id="QNMGQGW"/>
<proteinExistence type="inferred from homology"/>
<feature type="transmembrane region" description="Helical" evidence="12">
    <location>
        <begin position="292"/>
        <end position="310"/>
    </location>
</feature>
<evidence type="ECO:0000256" key="9">
    <source>
        <dbReference type="ARBA" id="ARBA00038987"/>
    </source>
</evidence>
<dbReference type="InterPro" id="IPR014472">
    <property type="entry name" value="CHOPT"/>
</dbReference>
<dbReference type="AlphaFoldDB" id="M2YJ10"/>
<evidence type="ECO:0000256" key="6">
    <source>
        <dbReference type="ARBA" id="ARBA00022989"/>
    </source>
</evidence>
<comment type="pathway">
    <text evidence="8">Phospholipid metabolism; phosphatidylcholine biosynthesis; phosphatidylcholine from phosphocholine: step 2/2.</text>
</comment>
<protein>
    <recommendedName>
        <fullName evidence="9">diacylglycerol cholinephosphotransferase</fullName>
        <ecNumber evidence="9">2.7.8.2</ecNumber>
    </recommendedName>
</protein>
<feature type="transmembrane region" description="Helical" evidence="12">
    <location>
        <begin position="360"/>
        <end position="387"/>
    </location>
</feature>
<dbReference type="PIRSF" id="PIRSF015665">
    <property type="entry name" value="CHOPT"/>
    <property type="match status" value="1"/>
</dbReference>
<evidence type="ECO:0000256" key="2">
    <source>
        <dbReference type="ARBA" id="ARBA00004127"/>
    </source>
</evidence>
<evidence type="ECO:0000256" key="5">
    <source>
        <dbReference type="ARBA" id="ARBA00022692"/>
    </source>
</evidence>
<gene>
    <name evidence="13" type="ORF">DOTSEDRAFT_92204</name>
</gene>
<dbReference type="EC" id="2.7.8.2" evidence="9"/>
<dbReference type="Proteomes" id="UP000016933">
    <property type="component" value="Unassembled WGS sequence"/>
</dbReference>
<dbReference type="InterPro" id="IPR048254">
    <property type="entry name" value="CDP_ALCOHOL_P_TRANSF_CS"/>
</dbReference>
<comment type="catalytic activity">
    <reaction evidence="10">
        <text>CDP-N,N-dimethylethanolamine + a 1,2-diacyl-sn-glycerol = a 1,2-diacyl-sn-glycero-3-phospho-N,N-dimethylethanolamine + CMP + H(+)</text>
        <dbReference type="Rhea" id="RHEA:33775"/>
        <dbReference type="ChEBI" id="CHEBI:15378"/>
        <dbReference type="ChEBI" id="CHEBI:17815"/>
        <dbReference type="ChEBI" id="CHEBI:60377"/>
        <dbReference type="ChEBI" id="CHEBI:64572"/>
        <dbReference type="ChEBI" id="CHEBI:65117"/>
    </reaction>
    <physiologicalReaction direction="left-to-right" evidence="10">
        <dbReference type="Rhea" id="RHEA:33776"/>
    </physiologicalReaction>
</comment>
<dbReference type="STRING" id="675120.M2YJ10"/>
<organism evidence="13 14">
    <name type="scientific">Dothistroma septosporum (strain NZE10 / CBS 128990)</name>
    <name type="common">Red band needle blight fungus</name>
    <name type="synonym">Mycosphaerella pini</name>
    <dbReference type="NCBI Taxonomy" id="675120"/>
    <lineage>
        <taxon>Eukaryota</taxon>
        <taxon>Fungi</taxon>
        <taxon>Dikarya</taxon>
        <taxon>Ascomycota</taxon>
        <taxon>Pezizomycotina</taxon>
        <taxon>Dothideomycetes</taxon>
        <taxon>Dothideomycetidae</taxon>
        <taxon>Mycosphaerellales</taxon>
        <taxon>Mycosphaerellaceae</taxon>
        <taxon>Dothistroma</taxon>
    </lineage>
</organism>
<dbReference type="InterPro" id="IPR000462">
    <property type="entry name" value="CDP-OH_P_trans"/>
</dbReference>
<keyword evidence="7 12" id="KW-0472">Membrane</keyword>
<dbReference type="GO" id="GO:0012505">
    <property type="term" value="C:endomembrane system"/>
    <property type="evidence" value="ECO:0007669"/>
    <property type="project" value="UniProtKB-SubCell"/>
</dbReference>
<dbReference type="GO" id="GO:0101026">
    <property type="term" value="P:mitotic nuclear membrane biogenesis"/>
    <property type="evidence" value="ECO:0007669"/>
    <property type="project" value="EnsemblFungi"/>
</dbReference>
<feature type="transmembrane region" description="Helical" evidence="12">
    <location>
        <begin position="49"/>
        <end position="68"/>
    </location>
</feature>
<dbReference type="InterPro" id="IPR043130">
    <property type="entry name" value="CDP-OH_PTrfase_TM_dom"/>
</dbReference>
<feature type="transmembrane region" description="Helical" evidence="12">
    <location>
        <begin position="139"/>
        <end position="156"/>
    </location>
</feature>
<evidence type="ECO:0000256" key="4">
    <source>
        <dbReference type="ARBA" id="ARBA00022679"/>
    </source>
</evidence>
<reference evidence="14" key="1">
    <citation type="journal article" date="2012" name="PLoS Genet.">
        <title>The genomes of the fungal plant pathogens Cladosporium fulvum and Dothistroma septosporum reveal adaptation to different hosts and lifestyles but also signatures of common ancestry.</title>
        <authorList>
            <person name="de Wit P.J.G.M."/>
            <person name="van der Burgt A."/>
            <person name="Oekmen B."/>
            <person name="Stergiopoulos I."/>
            <person name="Abd-Elsalam K.A."/>
            <person name="Aerts A.L."/>
            <person name="Bahkali A.H."/>
            <person name="Beenen H.G."/>
            <person name="Chettri P."/>
            <person name="Cox M.P."/>
            <person name="Datema E."/>
            <person name="de Vries R.P."/>
            <person name="Dhillon B."/>
            <person name="Ganley A.R."/>
            <person name="Griffiths S.A."/>
            <person name="Guo Y."/>
            <person name="Hamelin R.C."/>
            <person name="Henrissat B."/>
            <person name="Kabir M.S."/>
            <person name="Jashni M.K."/>
            <person name="Kema G."/>
            <person name="Klaubauf S."/>
            <person name="Lapidus A."/>
            <person name="Levasseur A."/>
            <person name="Lindquist E."/>
            <person name="Mehrabi R."/>
            <person name="Ohm R.A."/>
            <person name="Owen T.J."/>
            <person name="Salamov A."/>
            <person name="Schwelm A."/>
            <person name="Schijlen E."/>
            <person name="Sun H."/>
            <person name="van den Burg H.A."/>
            <person name="van Ham R.C.H.J."/>
            <person name="Zhang S."/>
            <person name="Goodwin S.B."/>
            <person name="Grigoriev I.V."/>
            <person name="Collemare J."/>
            <person name="Bradshaw R.E."/>
        </authorList>
    </citation>
    <scope>NUCLEOTIDE SEQUENCE [LARGE SCALE GENOMIC DNA]</scope>
    <source>
        <strain evidence="14">NZE10 / CBS 128990</strain>
    </source>
</reference>
<evidence type="ECO:0000256" key="8">
    <source>
        <dbReference type="ARBA" id="ARBA00037890"/>
    </source>
</evidence>
<keyword evidence="14" id="KW-1185">Reference proteome</keyword>
<keyword evidence="4 11" id="KW-0808">Transferase</keyword>
<comment type="similarity">
    <text evidence="3 11">Belongs to the CDP-alcohol phosphatidyltransferase class-I family.</text>
</comment>
<evidence type="ECO:0000256" key="1">
    <source>
        <dbReference type="ARBA" id="ARBA00001946"/>
    </source>
</evidence>
<comment type="subcellular location">
    <subcellularLocation>
        <location evidence="2">Endomembrane system</location>
        <topology evidence="2">Multi-pass membrane protein</topology>
    </subcellularLocation>
</comment>
<name>M2YJ10_DOTSN</name>
<dbReference type="PANTHER" id="PTHR10414:SF37">
    <property type="entry name" value="BB IN A BOXCAR, ISOFORM C"/>
    <property type="match status" value="1"/>
</dbReference>
<dbReference type="GO" id="GO:0004142">
    <property type="term" value="F:diacylglycerol cholinephosphotransferase activity"/>
    <property type="evidence" value="ECO:0007669"/>
    <property type="project" value="UniProtKB-EC"/>
</dbReference>
<dbReference type="EMBL" id="KB446546">
    <property type="protein sequence ID" value="EME38925.1"/>
    <property type="molecule type" value="Genomic_DNA"/>
</dbReference>
<evidence type="ECO:0000256" key="12">
    <source>
        <dbReference type="SAM" id="Phobius"/>
    </source>
</evidence>
<dbReference type="PROSITE" id="PS00379">
    <property type="entry name" value="CDP_ALCOHOL_P_TRANSF"/>
    <property type="match status" value="1"/>
</dbReference>
<feature type="transmembrane region" description="Helical" evidence="12">
    <location>
        <begin position="227"/>
        <end position="248"/>
    </location>
</feature>
<comment type="cofactor">
    <cofactor evidence="1">
        <name>Mg(2+)</name>
        <dbReference type="ChEBI" id="CHEBI:18420"/>
    </cofactor>
</comment>
<keyword evidence="6 12" id="KW-1133">Transmembrane helix</keyword>
<dbReference type="HOGENOM" id="CLU_035066_5_2_1"/>
<evidence type="ECO:0000313" key="14">
    <source>
        <dbReference type="Proteomes" id="UP000016933"/>
    </source>
</evidence>
<dbReference type="Gene3D" id="1.20.120.1760">
    <property type="match status" value="1"/>
</dbReference>
<dbReference type="GO" id="GO:0006654">
    <property type="term" value="P:phosphatidic acid biosynthetic process"/>
    <property type="evidence" value="ECO:0007669"/>
    <property type="project" value="EnsemblFungi"/>
</dbReference>
<evidence type="ECO:0000256" key="7">
    <source>
        <dbReference type="ARBA" id="ARBA00023136"/>
    </source>
</evidence>
<feature type="transmembrane region" description="Helical" evidence="12">
    <location>
        <begin position="168"/>
        <end position="192"/>
    </location>
</feature>